<feature type="compositionally biased region" description="Basic and acidic residues" evidence="1">
    <location>
        <begin position="133"/>
        <end position="147"/>
    </location>
</feature>
<feature type="compositionally biased region" description="Acidic residues" evidence="1">
    <location>
        <begin position="191"/>
        <end position="200"/>
    </location>
</feature>
<dbReference type="RefSeq" id="XP_001024121.2">
    <property type="nucleotide sequence ID" value="XM_001024121.2"/>
</dbReference>
<dbReference type="Proteomes" id="UP000009168">
    <property type="component" value="Unassembled WGS sequence"/>
</dbReference>
<dbReference type="GeneID" id="7841007"/>
<gene>
    <name evidence="2" type="ORF">TTHERM_00455150</name>
</gene>
<accession>I7MI41</accession>
<evidence type="ECO:0000313" key="3">
    <source>
        <dbReference type="Proteomes" id="UP000009168"/>
    </source>
</evidence>
<sequence length="289" mass="33924">MRKIEDEYYCGGSIFNSQDQLDQFKQLWQQKLKQQFVLQNQIQLKGEFKNQYDEKLVQINKKQDDQNAKNFGSNPRKILKKEQLNDEQSDQQIQIVPNQKENILSSPQTQCLSSQETPKKEASQYQSNKNQKIKTENVDNSDQKELIKQSQKSSNNNNIKEEEEIDFTQCIKLSGRNIKNQSKRKKNQDNNESDEEEEDDSNKSDKESNFSLNSEDLEDVSDQILDEGYFNEFDNHLIGYIGKERKTKKKCKEQNKPITCIDFQYLIGNINNQEVIIPSLRANFVDCRK</sequence>
<feature type="region of interest" description="Disordered" evidence="1">
    <location>
        <begin position="179"/>
        <end position="217"/>
    </location>
</feature>
<evidence type="ECO:0000313" key="2">
    <source>
        <dbReference type="EMBL" id="EAS03876.2"/>
    </source>
</evidence>
<feature type="compositionally biased region" description="Low complexity" evidence="1">
    <location>
        <begin position="148"/>
        <end position="158"/>
    </location>
</feature>
<dbReference type="KEGG" id="tet:TTHERM_00455150"/>
<keyword evidence="3" id="KW-1185">Reference proteome</keyword>
<organism evidence="2 3">
    <name type="scientific">Tetrahymena thermophila (strain SB210)</name>
    <dbReference type="NCBI Taxonomy" id="312017"/>
    <lineage>
        <taxon>Eukaryota</taxon>
        <taxon>Sar</taxon>
        <taxon>Alveolata</taxon>
        <taxon>Ciliophora</taxon>
        <taxon>Intramacronucleata</taxon>
        <taxon>Oligohymenophorea</taxon>
        <taxon>Hymenostomatida</taxon>
        <taxon>Tetrahymenina</taxon>
        <taxon>Tetrahymenidae</taxon>
        <taxon>Tetrahymena</taxon>
    </lineage>
</organism>
<feature type="region of interest" description="Disordered" evidence="1">
    <location>
        <begin position="98"/>
        <end position="160"/>
    </location>
</feature>
<dbReference type="EMBL" id="GG662464">
    <property type="protein sequence ID" value="EAS03876.2"/>
    <property type="molecule type" value="Genomic_DNA"/>
</dbReference>
<protein>
    <submittedName>
        <fullName evidence="2">Uncharacterized protein</fullName>
    </submittedName>
</protein>
<dbReference type="InParanoid" id="I7MI41"/>
<dbReference type="AlphaFoldDB" id="I7MI41"/>
<proteinExistence type="predicted"/>
<reference evidence="3" key="1">
    <citation type="journal article" date="2006" name="PLoS Biol.">
        <title>Macronuclear genome sequence of the ciliate Tetrahymena thermophila, a model eukaryote.</title>
        <authorList>
            <person name="Eisen J.A."/>
            <person name="Coyne R.S."/>
            <person name="Wu M."/>
            <person name="Wu D."/>
            <person name="Thiagarajan M."/>
            <person name="Wortman J.R."/>
            <person name="Badger J.H."/>
            <person name="Ren Q."/>
            <person name="Amedeo P."/>
            <person name="Jones K.M."/>
            <person name="Tallon L.J."/>
            <person name="Delcher A.L."/>
            <person name="Salzberg S.L."/>
            <person name="Silva J.C."/>
            <person name="Haas B.J."/>
            <person name="Majoros W.H."/>
            <person name="Farzad M."/>
            <person name="Carlton J.M."/>
            <person name="Smith R.K. Jr."/>
            <person name="Garg J."/>
            <person name="Pearlman R.E."/>
            <person name="Karrer K.M."/>
            <person name="Sun L."/>
            <person name="Manning G."/>
            <person name="Elde N.C."/>
            <person name="Turkewitz A.P."/>
            <person name="Asai D.J."/>
            <person name="Wilkes D.E."/>
            <person name="Wang Y."/>
            <person name="Cai H."/>
            <person name="Collins K."/>
            <person name="Stewart B.A."/>
            <person name="Lee S.R."/>
            <person name="Wilamowska K."/>
            <person name="Weinberg Z."/>
            <person name="Ruzzo W.L."/>
            <person name="Wloga D."/>
            <person name="Gaertig J."/>
            <person name="Frankel J."/>
            <person name="Tsao C.-C."/>
            <person name="Gorovsky M.A."/>
            <person name="Keeling P.J."/>
            <person name="Waller R.F."/>
            <person name="Patron N.J."/>
            <person name="Cherry J.M."/>
            <person name="Stover N.A."/>
            <person name="Krieger C.J."/>
            <person name="del Toro C."/>
            <person name="Ryder H.F."/>
            <person name="Williamson S.C."/>
            <person name="Barbeau R.A."/>
            <person name="Hamilton E.P."/>
            <person name="Orias E."/>
        </authorList>
    </citation>
    <scope>NUCLEOTIDE SEQUENCE [LARGE SCALE GENOMIC DNA]</scope>
    <source>
        <strain evidence="3">SB210</strain>
    </source>
</reference>
<name>I7MI41_TETTS</name>
<feature type="compositionally biased region" description="Polar residues" evidence="1">
    <location>
        <begin position="98"/>
        <end position="116"/>
    </location>
</feature>
<evidence type="ECO:0000256" key="1">
    <source>
        <dbReference type="SAM" id="MobiDB-lite"/>
    </source>
</evidence>